<dbReference type="EMBL" id="JBBPEH010000006">
    <property type="protein sequence ID" value="KAK7536904.1"/>
    <property type="molecule type" value="Genomic_DNA"/>
</dbReference>
<reference evidence="2 3" key="1">
    <citation type="submission" date="2024-04" db="EMBL/GenBank/DDBJ databases">
        <title>Phyllosticta paracitricarpa is synonymous to the EU quarantine fungus P. citricarpa based on phylogenomic analyses.</title>
        <authorList>
            <consortium name="Lawrence Berkeley National Laboratory"/>
            <person name="Van ingen-buijs V.A."/>
            <person name="Van westerhoven A.C."/>
            <person name="Haridas S."/>
            <person name="Skiadas P."/>
            <person name="Martin F."/>
            <person name="Groenewald J.Z."/>
            <person name="Crous P.W."/>
            <person name="Seidl M.F."/>
        </authorList>
    </citation>
    <scope>NUCLEOTIDE SEQUENCE [LARGE SCALE GENOMIC DNA]</scope>
    <source>
        <strain evidence="2 3">CPC 17464</strain>
    </source>
</reference>
<evidence type="ECO:0000313" key="2">
    <source>
        <dbReference type="EMBL" id="KAK7536904.1"/>
    </source>
</evidence>
<name>A0ABR1LP01_9PEZI</name>
<evidence type="ECO:0000256" key="1">
    <source>
        <dbReference type="SAM" id="MobiDB-lite"/>
    </source>
</evidence>
<accession>A0ABR1LP01</accession>
<dbReference type="RefSeq" id="XP_066655055.1">
    <property type="nucleotide sequence ID" value="XM_066803632.1"/>
</dbReference>
<comment type="caution">
    <text evidence="2">The sequence shown here is derived from an EMBL/GenBank/DDBJ whole genome shotgun (WGS) entry which is preliminary data.</text>
</comment>
<protein>
    <submittedName>
        <fullName evidence="2">Uncharacterized protein</fullName>
    </submittedName>
</protein>
<feature type="region of interest" description="Disordered" evidence="1">
    <location>
        <begin position="199"/>
        <end position="250"/>
    </location>
</feature>
<dbReference type="Proteomes" id="UP001360953">
    <property type="component" value="Unassembled WGS sequence"/>
</dbReference>
<proteinExistence type="predicted"/>
<sequence length="283" mass="31801">MPPDQATSRYFMGPIINESIRNKIEEAKKLVSLKASYSSRGAACQHVADQLLLKGFQYPRISKREKDSKWSFRGKFIDALSEEGMIVIRPQLRHHNIQPDAKRPAHSSSTTVATTLRPTASLSPTFLRCSGCRVPRAIKRFAEESGLCRYCHVGGSNKLLEEKFCIEGAHEEARSDFIDSNDEEHDACLHCKPKIGQNHANTKDSHNLDSSTAGSEWIEMGPYPEPPRKKQKRDSEHPEFQGDETDWREQIVIDETSDDDALEAIKDDAKLGMASRDSCSGQK</sequence>
<keyword evidence="3" id="KW-1185">Reference proteome</keyword>
<dbReference type="GeneID" id="92036538"/>
<feature type="compositionally biased region" description="Basic and acidic residues" evidence="1">
    <location>
        <begin position="233"/>
        <end position="250"/>
    </location>
</feature>
<evidence type="ECO:0000313" key="3">
    <source>
        <dbReference type="Proteomes" id="UP001360953"/>
    </source>
</evidence>
<organism evidence="2 3">
    <name type="scientific">Phyllosticta citribraziliensis</name>
    <dbReference type="NCBI Taxonomy" id="989973"/>
    <lineage>
        <taxon>Eukaryota</taxon>
        <taxon>Fungi</taxon>
        <taxon>Dikarya</taxon>
        <taxon>Ascomycota</taxon>
        <taxon>Pezizomycotina</taxon>
        <taxon>Dothideomycetes</taxon>
        <taxon>Dothideomycetes incertae sedis</taxon>
        <taxon>Botryosphaeriales</taxon>
        <taxon>Phyllostictaceae</taxon>
        <taxon>Phyllosticta</taxon>
    </lineage>
</organism>
<gene>
    <name evidence="2" type="ORF">J3D65DRAFT_676954</name>
</gene>